<dbReference type="GO" id="GO:0016874">
    <property type="term" value="F:ligase activity"/>
    <property type="evidence" value="ECO:0007669"/>
    <property type="project" value="UniProtKB-KW"/>
</dbReference>
<dbReference type="AlphaFoldDB" id="A0A561WAF1"/>
<protein>
    <submittedName>
        <fullName evidence="7">O-antigen ligase</fullName>
    </submittedName>
</protein>
<proteinExistence type="predicted"/>
<feature type="transmembrane region" description="Helical" evidence="5">
    <location>
        <begin position="318"/>
        <end position="336"/>
    </location>
</feature>
<evidence type="ECO:0000256" key="3">
    <source>
        <dbReference type="ARBA" id="ARBA00022989"/>
    </source>
</evidence>
<dbReference type="PANTHER" id="PTHR37422">
    <property type="entry name" value="TEICHURONIC ACID BIOSYNTHESIS PROTEIN TUAE"/>
    <property type="match status" value="1"/>
</dbReference>
<sequence>MSPRRPGLVVLVAFVAALAGRFTLVRVGLDVPVVNDVRVPLFLVLLLCLALETHRSGPHPAAGGYALLGVAALLAYQGISVLWAPPGAVTGPAVGDLCAIAGLLLVYFTLAAWDRDGVTAVTLTLFHVAAWVYFLAAATGRGHASNGRWAALGGGPNVFVRIMVLGAITSLYLYLRNGERLIWLVPIPAFLFGAVASGSRGGMAALGITVTVALLAIRPRLDFARLAKPLALLAVVAAVLVITVGPLIAGYVQQRFIEATLGQGYASQRDVLFQMALRIFLQRPILGTGLNGFNAVANLGFGERYVHNLPLSMAAEGGFVGLALLLLAWLCLWYAYRSVPVRERSLEARTAAYCGIFIGAASLFSGDYYDARLMWILLLLAAVRPAPAPAGAVTRPLARGAAARHVRPGSGGAGPGPPGH</sequence>
<feature type="transmembrane region" description="Helical" evidence="5">
    <location>
        <begin position="348"/>
        <end position="366"/>
    </location>
</feature>
<accession>A0A561WAF1</accession>
<comment type="subcellular location">
    <subcellularLocation>
        <location evidence="1">Membrane</location>
        <topology evidence="1">Multi-pass membrane protein</topology>
    </subcellularLocation>
</comment>
<feature type="transmembrane region" description="Helical" evidence="5">
    <location>
        <begin position="158"/>
        <end position="174"/>
    </location>
</feature>
<dbReference type="GO" id="GO:0016020">
    <property type="term" value="C:membrane"/>
    <property type="evidence" value="ECO:0007669"/>
    <property type="project" value="UniProtKB-SubCell"/>
</dbReference>
<evidence type="ECO:0000256" key="1">
    <source>
        <dbReference type="ARBA" id="ARBA00004141"/>
    </source>
</evidence>
<evidence type="ECO:0000259" key="6">
    <source>
        <dbReference type="Pfam" id="PF04932"/>
    </source>
</evidence>
<dbReference type="Proteomes" id="UP000320239">
    <property type="component" value="Unassembled WGS sequence"/>
</dbReference>
<feature type="transmembrane region" description="Helical" evidence="5">
    <location>
        <begin position="230"/>
        <end position="252"/>
    </location>
</feature>
<evidence type="ECO:0000256" key="4">
    <source>
        <dbReference type="ARBA" id="ARBA00023136"/>
    </source>
</evidence>
<dbReference type="InterPro" id="IPR007016">
    <property type="entry name" value="O-antigen_ligase-rel_domated"/>
</dbReference>
<feature type="transmembrane region" description="Helical" evidence="5">
    <location>
        <begin position="117"/>
        <end position="138"/>
    </location>
</feature>
<feature type="transmembrane region" description="Helical" evidence="5">
    <location>
        <begin position="65"/>
        <end position="84"/>
    </location>
</feature>
<dbReference type="OrthoDB" id="3280688at2"/>
<evidence type="ECO:0000313" key="7">
    <source>
        <dbReference type="EMBL" id="TWG20841.1"/>
    </source>
</evidence>
<dbReference type="Pfam" id="PF04932">
    <property type="entry name" value="Wzy_C"/>
    <property type="match status" value="1"/>
</dbReference>
<organism evidence="7 8">
    <name type="scientific">Actinoplanes teichomyceticus</name>
    <dbReference type="NCBI Taxonomy" id="1867"/>
    <lineage>
        <taxon>Bacteria</taxon>
        <taxon>Bacillati</taxon>
        <taxon>Actinomycetota</taxon>
        <taxon>Actinomycetes</taxon>
        <taxon>Micromonosporales</taxon>
        <taxon>Micromonosporaceae</taxon>
        <taxon>Actinoplanes</taxon>
    </lineage>
</organism>
<gene>
    <name evidence="7" type="ORF">FHX34_103370</name>
</gene>
<evidence type="ECO:0000256" key="5">
    <source>
        <dbReference type="SAM" id="Phobius"/>
    </source>
</evidence>
<name>A0A561WAF1_ACTTI</name>
<evidence type="ECO:0000256" key="2">
    <source>
        <dbReference type="ARBA" id="ARBA00022692"/>
    </source>
</evidence>
<feature type="transmembrane region" description="Helical" evidence="5">
    <location>
        <begin position="202"/>
        <end position="218"/>
    </location>
</feature>
<dbReference type="RefSeq" id="WP_122979549.1">
    <property type="nucleotide sequence ID" value="NZ_BOMX01000106.1"/>
</dbReference>
<evidence type="ECO:0000313" key="8">
    <source>
        <dbReference type="Proteomes" id="UP000320239"/>
    </source>
</evidence>
<dbReference type="PANTHER" id="PTHR37422:SF13">
    <property type="entry name" value="LIPOPOLYSACCHARIDE BIOSYNTHESIS PROTEIN PA4999-RELATED"/>
    <property type="match status" value="1"/>
</dbReference>
<comment type="caution">
    <text evidence="7">The sequence shown here is derived from an EMBL/GenBank/DDBJ whole genome shotgun (WGS) entry which is preliminary data.</text>
</comment>
<reference evidence="7 8" key="1">
    <citation type="submission" date="2019-06" db="EMBL/GenBank/DDBJ databases">
        <title>Sequencing the genomes of 1000 actinobacteria strains.</title>
        <authorList>
            <person name="Klenk H.-P."/>
        </authorList>
    </citation>
    <scope>NUCLEOTIDE SEQUENCE [LARGE SCALE GENOMIC DNA]</scope>
    <source>
        <strain evidence="7 8">DSM 43866</strain>
    </source>
</reference>
<keyword evidence="3 5" id="KW-1133">Transmembrane helix</keyword>
<feature type="transmembrane region" description="Helical" evidence="5">
    <location>
        <begin position="90"/>
        <end position="110"/>
    </location>
</feature>
<dbReference type="EMBL" id="VIWY01000003">
    <property type="protein sequence ID" value="TWG20841.1"/>
    <property type="molecule type" value="Genomic_DNA"/>
</dbReference>
<keyword evidence="8" id="KW-1185">Reference proteome</keyword>
<feature type="domain" description="O-antigen ligase-related" evidence="6">
    <location>
        <begin position="190"/>
        <end position="326"/>
    </location>
</feature>
<keyword evidence="4 5" id="KW-0472">Membrane</keyword>
<keyword evidence="2 5" id="KW-0812">Transmembrane</keyword>
<dbReference type="InterPro" id="IPR051533">
    <property type="entry name" value="WaaL-like"/>
</dbReference>
<keyword evidence="7" id="KW-0436">Ligase</keyword>